<proteinExistence type="predicted"/>
<sequence>MECSEYCTPLRQVYLMKLAVHTAANSPHHTTSPHPTPVMNTIEQLKALSEIIQTSIQRIEEATSSHSLSLSSLDTPVSAETLEAAYALPDVVAAGVFITAAAGQLTSIVRPPAMTVLNYAMQFHVSTAIGTAVETYVAEILRDAGPEGLHAEAIAKYSGVDFKKLARVLRLLATNHVFREVSPDVFAQNRLSSILDSGKSVESMIKSPETRFTGTLGVTATIGHVTDEAFKASAYLTETLLDPVYGASGRPDQTAFSKAFNTDVDMWQLYESPGNAHRLVRFGSAMDGFKNMSPPNAILEGFDWSGLSEGSLVVDVGGGIGAHSLTLAKNHPHLKFIVQDREAVVKNGLKYWNQQLPGAIESKQVQLQAHSFFDPQPVTTAAVFLIRMILHDWSDDYCVKILRHLRAAATADTRLVVVDQIMSYACDEDTVKDIPGAVHPPPPAPLLPNLGHASLISYYTDHQMLGLFNAQERTLTQAKELLAQGGWKIIAVNHGAAHFGFSTQKTIAVPV</sequence>
<evidence type="ECO:0000313" key="1">
    <source>
        <dbReference type="EMBL" id="KAI0049516.1"/>
    </source>
</evidence>
<organism evidence="1 2">
    <name type="scientific">Auriscalpium vulgare</name>
    <dbReference type="NCBI Taxonomy" id="40419"/>
    <lineage>
        <taxon>Eukaryota</taxon>
        <taxon>Fungi</taxon>
        <taxon>Dikarya</taxon>
        <taxon>Basidiomycota</taxon>
        <taxon>Agaricomycotina</taxon>
        <taxon>Agaricomycetes</taxon>
        <taxon>Russulales</taxon>
        <taxon>Auriscalpiaceae</taxon>
        <taxon>Auriscalpium</taxon>
    </lineage>
</organism>
<comment type="caution">
    <text evidence="1">The sequence shown here is derived from an EMBL/GenBank/DDBJ whole genome shotgun (WGS) entry which is preliminary data.</text>
</comment>
<reference evidence="1" key="1">
    <citation type="submission" date="2021-02" db="EMBL/GenBank/DDBJ databases">
        <authorList>
            <consortium name="DOE Joint Genome Institute"/>
            <person name="Ahrendt S."/>
            <person name="Looney B.P."/>
            <person name="Miyauchi S."/>
            <person name="Morin E."/>
            <person name="Drula E."/>
            <person name="Courty P.E."/>
            <person name="Chicoki N."/>
            <person name="Fauchery L."/>
            <person name="Kohler A."/>
            <person name="Kuo A."/>
            <person name="Labutti K."/>
            <person name="Pangilinan J."/>
            <person name="Lipzen A."/>
            <person name="Riley R."/>
            <person name="Andreopoulos W."/>
            <person name="He G."/>
            <person name="Johnson J."/>
            <person name="Barry K.W."/>
            <person name="Grigoriev I.V."/>
            <person name="Nagy L."/>
            <person name="Hibbett D."/>
            <person name="Henrissat B."/>
            <person name="Matheny P.B."/>
            <person name="Labbe J."/>
            <person name="Martin F."/>
        </authorList>
    </citation>
    <scope>NUCLEOTIDE SEQUENCE</scope>
    <source>
        <strain evidence="1">FP105234-sp</strain>
    </source>
</reference>
<accession>A0ACB8S0Y1</accession>
<gene>
    <name evidence="1" type="ORF">FA95DRAFT_859168</name>
</gene>
<keyword evidence="1" id="KW-0808">Transferase</keyword>
<dbReference type="EMBL" id="MU275872">
    <property type="protein sequence ID" value="KAI0049516.1"/>
    <property type="molecule type" value="Genomic_DNA"/>
</dbReference>
<keyword evidence="2" id="KW-1185">Reference proteome</keyword>
<protein>
    <submittedName>
        <fullName evidence="1">S-adenosyl-L-methionine-dependent methyltransferase</fullName>
    </submittedName>
</protein>
<keyword evidence="1" id="KW-0489">Methyltransferase</keyword>
<reference evidence="1" key="2">
    <citation type="journal article" date="2022" name="New Phytol.">
        <title>Evolutionary transition to the ectomycorrhizal habit in the genomes of a hyperdiverse lineage of mushroom-forming fungi.</title>
        <authorList>
            <person name="Looney B."/>
            <person name="Miyauchi S."/>
            <person name="Morin E."/>
            <person name="Drula E."/>
            <person name="Courty P.E."/>
            <person name="Kohler A."/>
            <person name="Kuo A."/>
            <person name="LaButti K."/>
            <person name="Pangilinan J."/>
            <person name="Lipzen A."/>
            <person name="Riley R."/>
            <person name="Andreopoulos W."/>
            <person name="He G."/>
            <person name="Johnson J."/>
            <person name="Nolan M."/>
            <person name="Tritt A."/>
            <person name="Barry K.W."/>
            <person name="Grigoriev I.V."/>
            <person name="Nagy L.G."/>
            <person name="Hibbett D."/>
            <person name="Henrissat B."/>
            <person name="Matheny P.B."/>
            <person name="Labbe J."/>
            <person name="Martin F.M."/>
        </authorList>
    </citation>
    <scope>NUCLEOTIDE SEQUENCE</scope>
    <source>
        <strain evidence="1">FP105234-sp</strain>
    </source>
</reference>
<evidence type="ECO:0000313" key="2">
    <source>
        <dbReference type="Proteomes" id="UP000814033"/>
    </source>
</evidence>
<name>A0ACB8S0Y1_9AGAM</name>
<dbReference type="Proteomes" id="UP000814033">
    <property type="component" value="Unassembled WGS sequence"/>
</dbReference>